<accession>A0ABQ3UI84</accession>
<evidence type="ECO:0000313" key="1">
    <source>
        <dbReference type="EMBL" id="GHO52383.1"/>
    </source>
</evidence>
<name>A0ABQ3UI84_9CHLR</name>
<reference evidence="1 2" key="1">
    <citation type="journal article" date="2021" name="Int. J. Syst. Evol. Microbiol.">
        <title>Reticulibacter mediterranei gen. nov., sp. nov., within the new family Reticulibacteraceae fam. nov., and Ktedonospora formicarum gen. nov., sp. nov., Ktedonobacter robiniae sp. nov., Dictyobacter formicarum sp. nov. and Dictyobacter arantiisoli sp. nov., belonging to the class Ktedonobacteria.</title>
        <authorList>
            <person name="Yabe S."/>
            <person name="Zheng Y."/>
            <person name="Wang C.M."/>
            <person name="Sakai Y."/>
            <person name="Abe K."/>
            <person name="Yokota A."/>
            <person name="Donadio S."/>
            <person name="Cavaletti L."/>
            <person name="Monciardini P."/>
        </authorList>
    </citation>
    <scope>NUCLEOTIDE SEQUENCE [LARGE SCALE GENOMIC DNA]</scope>
    <source>
        <strain evidence="1 2">SOSP1-30</strain>
    </source>
</reference>
<protein>
    <recommendedName>
        <fullName evidence="3">Anti-sigma-28 factor FlgM C-terminal domain-containing protein</fullName>
    </recommendedName>
</protein>
<dbReference type="InterPro" id="IPR035890">
    <property type="entry name" value="Anti-sigma-28_factor_FlgM_sf"/>
</dbReference>
<sequence length="148" mass="16254">MYKPLITLGRAAKARYKKIGRKECAAQLLPMHSSSMIESIGQIRGSCSVSYMKARAVRIDTAVETTGMVSSQPQARRHSSPPVGESIAALQVRIQVQRDEKARLARVEQIKSQVDAGTYQLDNQATIYGLLGSPLEWSFVCMSAPDID</sequence>
<gene>
    <name evidence="1" type="ORF">KSB_08580</name>
</gene>
<dbReference type="EMBL" id="BNJG01000001">
    <property type="protein sequence ID" value="GHO52383.1"/>
    <property type="molecule type" value="Genomic_DNA"/>
</dbReference>
<organism evidence="1 2">
    <name type="scientific">Ktedonobacter robiniae</name>
    <dbReference type="NCBI Taxonomy" id="2778365"/>
    <lineage>
        <taxon>Bacteria</taxon>
        <taxon>Bacillati</taxon>
        <taxon>Chloroflexota</taxon>
        <taxon>Ktedonobacteria</taxon>
        <taxon>Ktedonobacterales</taxon>
        <taxon>Ktedonobacteraceae</taxon>
        <taxon>Ktedonobacter</taxon>
    </lineage>
</organism>
<dbReference type="SUPFAM" id="SSF101498">
    <property type="entry name" value="Anti-sigma factor FlgM"/>
    <property type="match status" value="1"/>
</dbReference>
<evidence type="ECO:0008006" key="3">
    <source>
        <dbReference type="Google" id="ProtNLM"/>
    </source>
</evidence>
<dbReference type="Proteomes" id="UP000654345">
    <property type="component" value="Unassembled WGS sequence"/>
</dbReference>
<keyword evidence="2" id="KW-1185">Reference proteome</keyword>
<comment type="caution">
    <text evidence="1">The sequence shown here is derived from an EMBL/GenBank/DDBJ whole genome shotgun (WGS) entry which is preliminary data.</text>
</comment>
<evidence type="ECO:0000313" key="2">
    <source>
        <dbReference type="Proteomes" id="UP000654345"/>
    </source>
</evidence>
<proteinExistence type="predicted"/>